<evidence type="ECO:0000259" key="1">
    <source>
        <dbReference type="Pfam" id="PF12957"/>
    </source>
</evidence>
<name>A0A6L8RVX0_9FIRM</name>
<evidence type="ECO:0000313" key="2">
    <source>
        <dbReference type="EMBL" id="MZK40419.1"/>
    </source>
</evidence>
<dbReference type="Pfam" id="PF12957">
    <property type="entry name" value="DUF3846"/>
    <property type="match status" value="1"/>
</dbReference>
<protein>
    <submittedName>
        <fullName evidence="2">DUF3846 domain-containing protein</fullName>
    </submittedName>
</protein>
<feature type="domain" description="DUF3846" evidence="1">
    <location>
        <begin position="1"/>
        <end position="87"/>
    </location>
</feature>
<dbReference type="RefSeq" id="WP_130096479.1">
    <property type="nucleotide sequence ID" value="NZ_JAAIMW010000003.1"/>
</dbReference>
<organism evidence="2 3">
    <name type="scientific">Dorea longicatena</name>
    <dbReference type="NCBI Taxonomy" id="88431"/>
    <lineage>
        <taxon>Bacteria</taxon>
        <taxon>Bacillati</taxon>
        <taxon>Bacillota</taxon>
        <taxon>Clostridia</taxon>
        <taxon>Lachnospirales</taxon>
        <taxon>Lachnospiraceae</taxon>
        <taxon>Dorea</taxon>
    </lineage>
</organism>
<comment type="caution">
    <text evidence="2">The sequence shown here is derived from an EMBL/GenBank/DDBJ whole genome shotgun (WGS) entry which is preliminary data.</text>
</comment>
<dbReference type="InterPro" id="IPR024559">
    <property type="entry name" value="DUF3846"/>
</dbReference>
<accession>A0A6L8RVX0</accession>
<reference evidence="2 3" key="1">
    <citation type="journal article" date="2019" name="Nat. Med.">
        <title>A library of human gut bacterial isolates paired with longitudinal multiomics data enables mechanistic microbiome research.</title>
        <authorList>
            <person name="Poyet M."/>
            <person name="Groussin M."/>
            <person name="Gibbons S.M."/>
            <person name="Avila-Pacheco J."/>
            <person name="Jiang X."/>
            <person name="Kearney S.M."/>
            <person name="Perrotta A.R."/>
            <person name="Berdy B."/>
            <person name="Zhao S."/>
            <person name="Lieberman T.D."/>
            <person name="Swanson P.K."/>
            <person name="Smith M."/>
            <person name="Roesemann S."/>
            <person name="Alexander J.E."/>
            <person name="Rich S.A."/>
            <person name="Livny J."/>
            <person name="Vlamakis H."/>
            <person name="Clish C."/>
            <person name="Bullock K."/>
            <person name="Deik A."/>
            <person name="Scott J."/>
            <person name="Pierce K.A."/>
            <person name="Xavier R.J."/>
            <person name="Alm E.J."/>
        </authorList>
    </citation>
    <scope>NUCLEOTIDE SEQUENCE [LARGE SCALE GENOMIC DNA]</scope>
    <source>
        <strain evidence="2 3">BIOML-A6</strain>
    </source>
</reference>
<sequence>MKTLKITTDNKISIVDVDFKDFRSIQQAVGGYFETVKTRKMWDYFKAPVVMLVDEEGLIKGLSCNAVASVFYGIEEHGCMIAGDVIFGLVLGEDIIGFGNRDSEQWMEKMLKDFPVLQKENSHE</sequence>
<evidence type="ECO:0000313" key="3">
    <source>
        <dbReference type="Proteomes" id="UP000472916"/>
    </source>
</evidence>
<proteinExistence type="predicted"/>
<dbReference type="EMBL" id="WWSC01000002">
    <property type="protein sequence ID" value="MZK40419.1"/>
    <property type="molecule type" value="Genomic_DNA"/>
</dbReference>
<dbReference type="AlphaFoldDB" id="A0A6L8RVX0"/>
<gene>
    <name evidence="2" type="ORF">GT528_01560</name>
</gene>
<dbReference type="Proteomes" id="UP000472916">
    <property type="component" value="Unassembled WGS sequence"/>
</dbReference>